<evidence type="ECO:0000256" key="5">
    <source>
        <dbReference type="ARBA" id="ARBA00023002"/>
    </source>
</evidence>
<evidence type="ECO:0000259" key="9">
    <source>
        <dbReference type="Pfam" id="PF02781"/>
    </source>
</evidence>
<feature type="binding site" evidence="7">
    <location>
        <position position="345"/>
    </location>
    <ligand>
        <name>substrate</name>
    </ligand>
</feature>
<evidence type="ECO:0000313" key="11">
    <source>
        <dbReference type="Proteomes" id="UP000051054"/>
    </source>
</evidence>
<sequence>MIEKSKEQKVLIFIFGGTGDLAQRKLYPSLFNLYKKGFLKENFAVIGTARRPWTNEHYQQVIRNSISGMEDTAKQATEFSRHFYYQSHNVDDSEHYVTLKELADQLDIKYGIDGNRLFYLAMSPKFFGTICKNLRGEKVTSDNGYNRVVIEKPFGHDLSSAQSLNDDIAKYFPENSIYRIDHYLGKEMDQNILAVRFGNNIFRALWNNRYIDNIQITLSESLGVEERAGYYETAGALRDMVQNHILQIVSLLTMNAPVTFTDEDIRNEKINALKALQVYTPKEVAENFVRGQYDENGDLKAYRQEASVDPKSLTETFVAGKLHINNMDFSGVPIYIRTGKRLATKATRIDIVFKNMPNNIFSDTEELMPNVLSFNVDANPGMELTLNTKKVSQGGYALENRTLKYTHDEATQAITPEAYEKLILDTIKGDTTNFVHAQEVFYSWKFVDAIRKAWDEQAITPEELTNYISNSMGPKASDDLLARDGNKWIFNP</sequence>
<dbReference type="SUPFAM" id="SSF51735">
    <property type="entry name" value="NAD(P)-binding Rossmann-fold domains"/>
    <property type="match status" value="1"/>
</dbReference>
<comment type="similarity">
    <text evidence="2 7">Belongs to the glucose-6-phosphate dehydrogenase family.</text>
</comment>
<reference evidence="10 11" key="1">
    <citation type="journal article" date="2015" name="Genome Announc.">
        <title>Expanding the biotechnology potential of lactobacilli through comparative genomics of 213 strains and associated genera.</title>
        <authorList>
            <person name="Sun Z."/>
            <person name="Harris H.M."/>
            <person name="McCann A."/>
            <person name="Guo C."/>
            <person name="Argimon S."/>
            <person name="Zhang W."/>
            <person name="Yang X."/>
            <person name="Jeffery I.B."/>
            <person name="Cooney J.C."/>
            <person name="Kagawa T.F."/>
            <person name="Liu W."/>
            <person name="Song Y."/>
            <person name="Salvetti E."/>
            <person name="Wrobel A."/>
            <person name="Rasinkangas P."/>
            <person name="Parkhill J."/>
            <person name="Rea M.C."/>
            <person name="O'Sullivan O."/>
            <person name="Ritari J."/>
            <person name="Douillard F.P."/>
            <person name="Paul Ross R."/>
            <person name="Yang R."/>
            <person name="Briner A.E."/>
            <person name="Felis G.E."/>
            <person name="de Vos W.M."/>
            <person name="Barrangou R."/>
            <person name="Klaenhammer T.R."/>
            <person name="Caufield P.W."/>
            <person name="Cui Y."/>
            <person name="Zhang H."/>
            <person name="O'Toole P.W."/>
        </authorList>
    </citation>
    <scope>NUCLEOTIDE SEQUENCE [LARGE SCALE GENOMIC DNA]</scope>
    <source>
        <strain evidence="10 11">DSM 18933</strain>
    </source>
</reference>
<dbReference type="PANTHER" id="PTHR23429:SF0">
    <property type="entry name" value="GLUCOSE-6-PHOSPHATE 1-DEHYDROGENASE"/>
    <property type="match status" value="1"/>
</dbReference>
<comment type="caution">
    <text evidence="7">Lacks conserved residue(s) required for the propagation of feature annotation.</text>
</comment>
<dbReference type="GO" id="GO:0005829">
    <property type="term" value="C:cytosol"/>
    <property type="evidence" value="ECO:0007669"/>
    <property type="project" value="TreeGrafter"/>
</dbReference>
<dbReference type="InterPro" id="IPR022674">
    <property type="entry name" value="G6P_DH_NAD-bd"/>
</dbReference>
<feature type="active site" description="Proton acceptor" evidence="7">
    <location>
        <position position="244"/>
    </location>
</feature>
<organism evidence="10 11">
    <name type="scientific">Ligilactobacillus hayakitensis DSM 18933 = JCM 14209</name>
    <dbReference type="NCBI Taxonomy" id="1423755"/>
    <lineage>
        <taxon>Bacteria</taxon>
        <taxon>Bacillati</taxon>
        <taxon>Bacillota</taxon>
        <taxon>Bacilli</taxon>
        <taxon>Lactobacillales</taxon>
        <taxon>Lactobacillaceae</taxon>
        <taxon>Ligilactobacillus</taxon>
    </lineage>
</organism>
<evidence type="ECO:0000256" key="4">
    <source>
        <dbReference type="ARBA" id="ARBA00022857"/>
    </source>
</evidence>
<dbReference type="PIRSF" id="PIRSF000110">
    <property type="entry name" value="G6PD"/>
    <property type="match status" value="1"/>
</dbReference>
<feature type="domain" description="Glucose-6-phosphate dehydrogenase C-terminal" evidence="9">
    <location>
        <begin position="193"/>
        <end position="488"/>
    </location>
</feature>
<dbReference type="PROSITE" id="PS00069">
    <property type="entry name" value="G6P_DEHYDROGENASE"/>
    <property type="match status" value="1"/>
</dbReference>
<evidence type="ECO:0000256" key="6">
    <source>
        <dbReference type="ARBA" id="ARBA00023277"/>
    </source>
</evidence>
<dbReference type="STRING" id="1423755.FC40_GL000091"/>
<dbReference type="RefSeq" id="WP_025022356.1">
    <property type="nucleotide sequence ID" value="NZ_AZGD01000050.1"/>
</dbReference>
<dbReference type="Pfam" id="PF00479">
    <property type="entry name" value="G6PD_N"/>
    <property type="match status" value="1"/>
</dbReference>
<accession>A0A0R1WPQ3</accession>
<dbReference type="Pfam" id="PF02781">
    <property type="entry name" value="G6PD_C"/>
    <property type="match status" value="1"/>
</dbReference>
<proteinExistence type="inferred from homology"/>
<gene>
    <name evidence="7" type="primary">zwf</name>
    <name evidence="10" type="ORF">FC40_GL000091</name>
</gene>
<comment type="function">
    <text evidence="7">Catalyzes the oxidation of glucose 6-phosphate to 6-phosphogluconolactone.</text>
</comment>
<comment type="pathway">
    <text evidence="1 7">Carbohydrate degradation; pentose phosphate pathway; D-ribulose 5-phosphate from D-glucose 6-phosphate (oxidative stage): step 1/3.</text>
</comment>
<feature type="binding site" evidence="7">
    <location>
        <position position="50"/>
    </location>
    <ligand>
        <name>NADP(+)</name>
        <dbReference type="ChEBI" id="CHEBI:58349"/>
    </ligand>
</feature>
<evidence type="ECO:0000256" key="1">
    <source>
        <dbReference type="ARBA" id="ARBA00004937"/>
    </source>
</evidence>
<dbReference type="eggNOG" id="COG0364">
    <property type="taxonomic scope" value="Bacteria"/>
</dbReference>
<name>A0A0R1WPQ3_9LACO</name>
<dbReference type="Gene3D" id="3.40.50.720">
    <property type="entry name" value="NAD(P)-binding Rossmann-like Domain"/>
    <property type="match status" value="1"/>
</dbReference>
<dbReference type="GO" id="GO:0004345">
    <property type="term" value="F:glucose-6-phosphate dehydrogenase activity"/>
    <property type="evidence" value="ECO:0007669"/>
    <property type="project" value="UniProtKB-UniRule"/>
</dbReference>
<dbReference type="PANTHER" id="PTHR23429">
    <property type="entry name" value="GLUCOSE-6-PHOSPHATE 1-DEHYDROGENASE G6PD"/>
    <property type="match status" value="1"/>
</dbReference>
<dbReference type="EC" id="1.1.1.49" evidence="7"/>
<dbReference type="EMBL" id="AZGD01000050">
    <property type="protein sequence ID" value="KRM19405.1"/>
    <property type="molecule type" value="Genomic_DNA"/>
</dbReference>
<comment type="catalytic activity">
    <reaction evidence="7">
        <text>D-glucose 6-phosphate + NADP(+) = 6-phospho-D-glucono-1,5-lactone + NADPH + H(+)</text>
        <dbReference type="Rhea" id="RHEA:15841"/>
        <dbReference type="ChEBI" id="CHEBI:15378"/>
        <dbReference type="ChEBI" id="CHEBI:57783"/>
        <dbReference type="ChEBI" id="CHEBI:57955"/>
        <dbReference type="ChEBI" id="CHEBI:58349"/>
        <dbReference type="ChEBI" id="CHEBI:61548"/>
        <dbReference type="EC" id="1.1.1.49"/>
    </reaction>
</comment>
<keyword evidence="6 7" id="KW-0119">Carbohydrate metabolism</keyword>
<dbReference type="NCBIfam" id="TIGR00871">
    <property type="entry name" value="zwf"/>
    <property type="match status" value="1"/>
</dbReference>
<evidence type="ECO:0000256" key="2">
    <source>
        <dbReference type="ARBA" id="ARBA00009975"/>
    </source>
</evidence>
<dbReference type="InterPro" id="IPR019796">
    <property type="entry name" value="G6P_DH_AS"/>
</dbReference>
<dbReference type="Proteomes" id="UP000051054">
    <property type="component" value="Unassembled WGS sequence"/>
</dbReference>
<keyword evidence="3 7" id="KW-0313">Glucose metabolism</keyword>
<feature type="binding site" evidence="7">
    <location>
        <position position="239"/>
    </location>
    <ligand>
        <name>substrate</name>
    </ligand>
</feature>
<keyword evidence="5 7" id="KW-0560">Oxidoreductase</keyword>
<comment type="caution">
    <text evidence="10">The sequence shown here is derived from an EMBL/GenBank/DDBJ whole genome shotgun (WGS) entry which is preliminary data.</text>
</comment>
<dbReference type="GO" id="GO:0050661">
    <property type="term" value="F:NADP binding"/>
    <property type="evidence" value="ECO:0007669"/>
    <property type="project" value="UniProtKB-UniRule"/>
</dbReference>
<dbReference type="HAMAP" id="MF_00966">
    <property type="entry name" value="G6PD"/>
    <property type="match status" value="1"/>
</dbReference>
<dbReference type="InterPro" id="IPR022675">
    <property type="entry name" value="G6P_DH_C"/>
</dbReference>
<dbReference type="AlphaFoldDB" id="A0A0R1WPQ3"/>
<dbReference type="PATRIC" id="fig|1423755.3.peg.102"/>
<feature type="binding site" evidence="7">
    <location>
        <position position="220"/>
    </location>
    <ligand>
        <name>substrate</name>
    </ligand>
</feature>
<evidence type="ECO:0000256" key="7">
    <source>
        <dbReference type="HAMAP-Rule" id="MF_00966"/>
    </source>
</evidence>
<feature type="binding site" evidence="7">
    <location>
        <position position="152"/>
    </location>
    <ligand>
        <name>NADP(+)</name>
        <dbReference type="ChEBI" id="CHEBI:58349"/>
    </ligand>
</feature>
<dbReference type="GO" id="GO:0009051">
    <property type="term" value="P:pentose-phosphate shunt, oxidative branch"/>
    <property type="evidence" value="ECO:0007669"/>
    <property type="project" value="TreeGrafter"/>
</dbReference>
<protein>
    <recommendedName>
        <fullName evidence="7">Glucose-6-phosphate 1-dehydrogenase</fullName>
        <shortName evidence="7">G6PD</shortName>
        <ecNumber evidence="7">1.1.1.49</ecNumber>
    </recommendedName>
</protein>
<keyword evidence="11" id="KW-1185">Reference proteome</keyword>
<feature type="binding site" evidence="7">
    <location>
        <position position="340"/>
    </location>
    <ligand>
        <name>substrate</name>
    </ligand>
</feature>
<dbReference type="OrthoDB" id="9802739at2"/>
<evidence type="ECO:0000313" key="10">
    <source>
        <dbReference type="EMBL" id="KRM19405.1"/>
    </source>
</evidence>
<feature type="domain" description="Glucose-6-phosphate dehydrogenase NAD-binding" evidence="8">
    <location>
        <begin position="14"/>
        <end position="191"/>
    </location>
</feature>
<evidence type="ECO:0000259" key="8">
    <source>
        <dbReference type="Pfam" id="PF00479"/>
    </source>
</evidence>
<dbReference type="InterPro" id="IPR001282">
    <property type="entry name" value="G6P_DH"/>
</dbReference>
<dbReference type="UniPathway" id="UPA00115">
    <property type="reaction ID" value="UER00408"/>
</dbReference>
<evidence type="ECO:0000256" key="3">
    <source>
        <dbReference type="ARBA" id="ARBA00022526"/>
    </source>
</evidence>
<dbReference type="Gene3D" id="3.30.360.10">
    <property type="entry name" value="Dihydrodipicolinate Reductase, domain 2"/>
    <property type="match status" value="1"/>
</dbReference>
<dbReference type="InterPro" id="IPR036291">
    <property type="entry name" value="NAD(P)-bd_dom_sf"/>
</dbReference>
<keyword evidence="4 7" id="KW-0521">NADP</keyword>
<feature type="binding site" evidence="7">
    <location>
        <position position="182"/>
    </location>
    <ligand>
        <name>substrate</name>
    </ligand>
</feature>
<dbReference type="PRINTS" id="PR00079">
    <property type="entry name" value="G6PDHDRGNASE"/>
</dbReference>
<feature type="binding site" evidence="7">
    <location>
        <position position="186"/>
    </location>
    <ligand>
        <name>substrate</name>
    </ligand>
</feature>
<dbReference type="GO" id="GO:0006006">
    <property type="term" value="P:glucose metabolic process"/>
    <property type="evidence" value="ECO:0007669"/>
    <property type="project" value="UniProtKB-KW"/>
</dbReference>
<dbReference type="SUPFAM" id="SSF55347">
    <property type="entry name" value="Glyceraldehyde-3-phosphate dehydrogenase-like, C-terminal domain"/>
    <property type="match status" value="1"/>
</dbReference>